<name>A0A1I4LJY2_9GAMM</name>
<dbReference type="NCBIfam" id="NF007214">
    <property type="entry name" value="PRK09636.1"/>
    <property type="match status" value="1"/>
</dbReference>
<dbReference type="SUPFAM" id="SSF88659">
    <property type="entry name" value="Sigma3 and sigma4 domains of RNA polymerase sigma factors"/>
    <property type="match status" value="1"/>
</dbReference>
<dbReference type="InterPro" id="IPR014284">
    <property type="entry name" value="RNA_pol_sigma-70_dom"/>
</dbReference>
<dbReference type="GO" id="GO:0003677">
    <property type="term" value="F:DNA binding"/>
    <property type="evidence" value="ECO:0007669"/>
    <property type="project" value="InterPro"/>
</dbReference>
<dbReference type="InterPro" id="IPR032710">
    <property type="entry name" value="NTF2-like_dom_sf"/>
</dbReference>
<gene>
    <name evidence="4" type="ORF">SAMN04487963_0519</name>
</gene>
<dbReference type="InterPro" id="IPR013249">
    <property type="entry name" value="RNA_pol_sigma70_r4_t2"/>
</dbReference>
<dbReference type="InterPro" id="IPR013325">
    <property type="entry name" value="RNA_pol_sigma_r2"/>
</dbReference>
<dbReference type="OrthoDB" id="3211555at2"/>
<keyword evidence="5" id="KW-1185">Reference proteome</keyword>
<dbReference type="NCBIfam" id="TIGR02937">
    <property type="entry name" value="sigma70-ECF"/>
    <property type="match status" value="1"/>
</dbReference>
<dbReference type="AlphaFoldDB" id="A0A1I4LJY2"/>
<proteinExistence type="predicted"/>
<dbReference type="PANTHER" id="PTHR30173:SF43">
    <property type="entry name" value="ECF RNA POLYMERASE SIGMA FACTOR SIGI-RELATED"/>
    <property type="match status" value="1"/>
</dbReference>
<dbReference type="Pfam" id="PF08281">
    <property type="entry name" value="Sigma70_r4_2"/>
    <property type="match status" value="1"/>
</dbReference>
<reference evidence="5" key="1">
    <citation type="submission" date="2016-10" db="EMBL/GenBank/DDBJ databases">
        <authorList>
            <person name="Varghese N."/>
            <person name="Submissions S."/>
        </authorList>
    </citation>
    <scope>NUCLEOTIDE SEQUENCE [LARGE SCALE GENOMIC DNA]</scope>
    <source>
        <strain evidence="5">CGMCC 1.7061</strain>
    </source>
</reference>
<dbReference type="SUPFAM" id="SSF88946">
    <property type="entry name" value="Sigma2 domain of RNA polymerase sigma factors"/>
    <property type="match status" value="1"/>
</dbReference>
<feature type="domain" description="RNA polymerase sigma factor 70 region 4 type 2" evidence="3">
    <location>
        <begin position="107"/>
        <end position="158"/>
    </location>
</feature>
<dbReference type="EMBL" id="FOUE01000001">
    <property type="protein sequence ID" value="SFL91305.1"/>
    <property type="molecule type" value="Genomic_DNA"/>
</dbReference>
<evidence type="ECO:0000259" key="3">
    <source>
        <dbReference type="Pfam" id="PF08281"/>
    </source>
</evidence>
<evidence type="ECO:0000313" key="4">
    <source>
        <dbReference type="EMBL" id="SFL91305.1"/>
    </source>
</evidence>
<evidence type="ECO:0000313" key="5">
    <source>
        <dbReference type="Proteomes" id="UP000198519"/>
    </source>
</evidence>
<dbReference type="InterPro" id="IPR007627">
    <property type="entry name" value="RNA_pol_sigma70_r2"/>
</dbReference>
<evidence type="ECO:0000256" key="1">
    <source>
        <dbReference type="ARBA" id="ARBA00011344"/>
    </source>
</evidence>
<dbReference type="Gene3D" id="1.10.1740.10">
    <property type="match status" value="1"/>
</dbReference>
<dbReference type="Proteomes" id="UP000198519">
    <property type="component" value="Unassembled WGS sequence"/>
</dbReference>
<dbReference type="STRING" id="488535.SAMN04487963_0519"/>
<dbReference type="GO" id="GO:0016987">
    <property type="term" value="F:sigma factor activity"/>
    <property type="evidence" value="ECO:0007669"/>
    <property type="project" value="InterPro"/>
</dbReference>
<dbReference type="PANTHER" id="PTHR30173">
    <property type="entry name" value="SIGMA 19 FACTOR"/>
    <property type="match status" value="1"/>
</dbReference>
<organism evidence="4 5">
    <name type="scientific">Marinobacter zhejiangensis</name>
    <dbReference type="NCBI Taxonomy" id="488535"/>
    <lineage>
        <taxon>Bacteria</taxon>
        <taxon>Pseudomonadati</taxon>
        <taxon>Pseudomonadota</taxon>
        <taxon>Gammaproteobacteria</taxon>
        <taxon>Pseudomonadales</taxon>
        <taxon>Marinobacteraceae</taxon>
        <taxon>Marinobacter</taxon>
    </lineage>
</organism>
<dbReference type="SUPFAM" id="SSF54427">
    <property type="entry name" value="NTF2-like"/>
    <property type="match status" value="1"/>
</dbReference>
<feature type="domain" description="RNA polymerase sigma-70 region 2" evidence="2">
    <location>
        <begin position="9"/>
        <end position="73"/>
    </location>
</feature>
<dbReference type="Pfam" id="PF04542">
    <property type="entry name" value="Sigma70_r2"/>
    <property type="match status" value="1"/>
</dbReference>
<dbReference type="InterPro" id="IPR013324">
    <property type="entry name" value="RNA_pol_sigma_r3/r4-like"/>
</dbReference>
<accession>A0A1I4LJY2</accession>
<protein>
    <submittedName>
        <fullName evidence="4">RNA polymerase sigma-70 factor, ECF subfamily</fullName>
    </submittedName>
</protein>
<sequence>MTETSLSAFESHRNYLMALAYRMLGSVSEAEDILQDAWLRWHHSDCAGVRNPRAYLAQVVSRLCLDRWNEASRRRETYVGPWLPEPLAVAAETPSPEDSLDWDVSYALMLALERLSPLERAAFLLHDVFGVGFAEVAETLARSEPACRQLAKRARSHIRRGRPRFEVTSTDNRRIAEAFFTASRQGDESVLRDLLADHAMLHSDGGGVRYAALRVITGADKLTRLFAALSRKTGAPEPLWARFLMINGLPGLLTLEQDGLPQTVAVDIRNGQVRHIYLTRNPAKLLHLSALMPDSPSPLH</sequence>
<dbReference type="InterPro" id="IPR036388">
    <property type="entry name" value="WH-like_DNA-bd_sf"/>
</dbReference>
<comment type="subunit">
    <text evidence="1">Interacts transiently with the RNA polymerase catalytic core formed by RpoA, RpoB, RpoC and RpoZ (2 alpha, 1 beta, 1 beta' and 1 omega subunit) to form the RNA polymerase holoenzyme that can initiate transcription.</text>
</comment>
<dbReference type="RefSeq" id="WP_092020322.1">
    <property type="nucleotide sequence ID" value="NZ_FOUE01000001.1"/>
</dbReference>
<dbReference type="GO" id="GO:0006352">
    <property type="term" value="P:DNA-templated transcription initiation"/>
    <property type="evidence" value="ECO:0007669"/>
    <property type="project" value="InterPro"/>
</dbReference>
<dbReference type="Gene3D" id="1.10.10.10">
    <property type="entry name" value="Winged helix-like DNA-binding domain superfamily/Winged helix DNA-binding domain"/>
    <property type="match status" value="1"/>
</dbReference>
<evidence type="ECO:0000259" key="2">
    <source>
        <dbReference type="Pfam" id="PF04542"/>
    </source>
</evidence>
<dbReference type="InterPro" id="IPR052704">
    <property type="entry name" value="ECF_Sigma-70_Domain"/>
</dbReference>